<keyword evidence="2" id="KW-1185">Reference proteome</keyword>
<proteinExistence type="predicted"/>
<dbReference type="AlphaFoldDB" id="A0A1I0RTZ8"/>
<accession>A0A1I0RTZ8</accession>
<dbReference type="Proteomes" id="UP000199310">
    <property type="component" value="Unassembled WGS sequence"/>
</dbReference>
<dbReference type="RefSeq" id="WP_089896615.1">
    <property type="nucleotide sequence ID" value="NZ_FOJG01000001.1"/>
</dbReference>
<protein>
    <submittedName>
        <fullName evidence="1">Uncharacterized protein</fullName>
    </submittedName>
</protein>
<dbReference type="OrthoDB" id="1149873at2"/>
<organism evidence="1 2">
    <name type="scientific">Chitinophaga arvensicola</name>
    <dbReference type="NCBI Taxonomy" id="29529"/>
    <lineage>
        <taxon>Bacteria</taxon>
        <taxon>Pseudomonadati</taxon>
        <taxon>Bacteroidota</taxon>
        <taxon>Chitinophagia</taxon>
        <taxon>Chitinophagales</taxon>
        <taxon>Chitinophagaceae</taxon>
        <taxon>Chitinophaga</taxon>
    </lineage>
</organism>
<name>A0A1I0RTZ8_9BACT</name>
<sequence>MAEEKNKRMLSYLEQLKLKATQQPHYGGDITNEEAQMDIRDCPECGAARAYHKGLTACAYCGFVFMETKLTDGIHIKKENNS</sequence>
<reference evidence="2" key="1">
    <citation type="submission" date="2016-10" db="EMBL/GenBank/DDBJ databases">
        <authorList>
            <person name="Varghese N."/>
            <person name="Submissions S."/>
        </authorList>
    </citation>
    <scope>NUCLEOTIDE SEQUENCE [LARGE SCALE GENOMIC DNA]</scope>
    <source>
        <strain evidence="2">DSM 3695</strain>
    </source>
</reference>
<dbReference type="EMBL" id="FOJG01000001">
    <property type="protein sequence ID" value="SEW44793.1"/>
    <property type="molecule type" value="Genomic_DNA"/>
</dbReference>
<evidence type="ECO:0000313" key="1">
    <source>
        <dbReference type="EMBL" id="SEW44793.1"/>
    </source>
</evidence>
<dbReference type="STRING" id="29529.SAMN04488122_3377"/>
<evidence type="ECO:0000313" key="2">
    <source>
        <dbReference type="Proteomes" id="UP000199310"/>
    </source>
</evidence>
<gene>
    <name evidence="1" type="ORF">SAMN04488122_3377</name>
</gene>